<feature type="chain" id="PRO_5018166826" evidence="2">
    <location>
        <begin position="21"/>
        <end position="171"/>
    </location>
</feature>
<reference evidence="3 4" key="2">
    <citation type="submission" date="2018-12" db="EMBL/GenBank/DDBJ databases">
        <title>Simiduia agarivorans gen. nov., sp. nov., a marine, agarolytic bacterium isolated from shallow coastal water from Keelung, Taiwan.</title>
        <authorList>
            <person name="Shieh W.Y."/>
        </authorList>
    </citation>
    <scope>NUCLEOTIDE SEQUENCE [LARGE SCALE GENOMIC DNA]</scope>
    <source>
        <strain evidence="3 4">GTF-13</strain>
    </source>
</reference>
<evidence type="ECO:0000256" key="1">
    <source>
        <dbReference type="SAM" id="Phobius"/>
    </source>
</evidence>
<keyword evidence="3" id="KW-0378">Hydrolase</keyword>
<feature type="transmembrane region" description="Helical" evidence="1">
    <location>
        <begin position="147"/>
        <end position="164"/>
    </location>
</feature>
<protein>
    <submittedName>
        <fullName evidence="3">Carboxypeptidase regulatory-like domain-containing protein</fullName>
    </submittedName>
</protein>
<evidence type="ECO:0000313" key="4">
    <source>
        <dbReference type="Proteomes" id="UP000280792"/>
    </source>
</evidence>
<keyword evidence="3" id="KW-0121">Carboxypeptidase</keyword>
<dbReference type="Proteomes" id="UP000280792">
    <property type="component" value="Unassembled WGS sequence"/>
</dbReference>
<feature type="signal peptide" evidence="2">
    <location>
        <begin position="1"/>
        <end position="20"/>
    </location>
</feature>
<keyword evidence="1" id="KW-0812">Transmembrane</keyword>
<name>A0A3P3VMC3_9GAMM</name>
<keyword evidence="1" id="KW-0472">Membrane</keyword>
<keyword evidence="2" id="KW-0732">Signal</keyword>
<reference evidence="3 4" key="1">
    <citation type="submission" date="2018-08" db="EMBL/GenBank/DDBJ databases">
        <authorList>
            <person name="Khan S.A."/>
        </authorList>
    </citation>
    <scope>NUCLEOTIDE SEQUENCE [LARGE SCALE GENOMIC DNA]</scope>
    <source>
        <strain evidence="3 4">GTF-13</strain>
    </source>
</reference>
<keyword evidence="4" id="KW-1185">Reference proteome</keyword>
<dbReference type="RefSeq" id="WP_125017314.1">
    <property type="nucleotide sequence ID" value="NZ_QWEZ01000002.1"/>
</dbReference>
<accession>A0A3P3VMC3</accession>
<dbReference type="GO" id="GO:0004180">
    <property type="term" value="F:carboxypeptidase activity"/>
    <property type="evidence" value="ECO:0007669"/>
    <property type="project" value="UniProtKB-KW"/>
</dbReference>
<dbReference type="AlphaFoldDB" id="A0A3P3VMC3"/>
<organism evidence="3 4">
    <name type="scientific">Aestuariirhabdus litorea</name>
    <dbReference type="NCBI Taxonomy" id="2528527"/>
    <lineage>
        <taxon>Bacteria</taxon>
        <taxon>Pseudomonadati</taxon>
        <taxon>Pseudomonadota</taxon>
        <taxon>Gammaproteobacteria</taxon>
        <taxon>Oceanospirillales</taxon>
        <taxon>Aestuariirhabdaceae</taxon>
        <taxon>Aestuariirhabdus</taxon>
    </lineage>
</organism>
<dbReference type="EMBL" id="QWEZ01000002">
    <property type="protein sequence ID" value="RRJ83028.1"/>
    <property type="molecule type" value="Genomic_DNA"/>
</dbReference>
<evidence type="ECO:0000313" key="3">
    <source>
        <dbReference type="EMBL" id="RRJ83028.1"/>
    </source>
</evidence>
<keyword evidence="1" id="KW-1133">Transmembrane helix</keyword>
<sequence length="171" mass="17853">MTKPLLPFVLLSLLSLPAQAHLLKVFAYAAGERVEGNVYFAGGDPAGDANIRLLDARGASLAEARSDATGQFSLALASGGTSIQADTGDGHVAHWALSPQGASTPAEGQRSAASDLERQIESAVARQLAPLRLELQQHAARARLSDVLGGLGTLLGIAGALLWWRSRRPQP</sequence>
<gene>
    <name evidence="3" type="ORF">D0544_14385</name>
</gene>
<keyword evidence="3" id="KW-0645">Protease</keyword>
<proteinExistence type="predicted"/>
<comment type="caution">
    <text evidence="3">The sequence shown here is derived from an EMBL/GenBank/DDBJ whole genome shotgun (WGS) entry which is preliminary data.</text>
</comment>
<evidence type="ECO:0000256" key="2">
    <source>
        <dbReference type="SAM" id="SignalP"/>
    </source>
</evidence>